<evidence type="ECO:0000313" key="2">
    <source>
        <dbReference type="Proteomes" id="UP000537161"/>
    </source>
</evidence>
<sequence length="46" mass="5013">MDKGRYFVMVRAYAVGARGQRDLVAPAPSLGEFTIRVGDGGKRSKK</sequence>
<name>A0A7W9B4U9_9SPHN</name>
<dbReference type="RefSeq" id="WP_184097071.1">
    <property type="nucleotide sequence ID" value="NZ_JACIJH010000003.1"/>
</dbReference>
<keyword evidence="2" id="KW-1185">Reference proteome</keyword>
<dbReference type="AlphaFoldDB" id="A0A7W9B4U9"/>
<protein>
    <submittedName>
        <fullName evidence="1">Uncharacterized protein</fullName>
    </submittedName>
</protein>
<evidence type="ECO:0000313" key="1">
    <source>
        <dbReference type="EMBL" id="MBB5706283.1"/>
    </source>
</evidence>
<reference evidence="1 2" key="1">
    <citation type="submission" date="2020-08" db="EMBL/GenBank/DDBJ databases">
        <title>Genomic Encyclopedia of Type Strains, Phase IV (KMG-IV): sequencing the most valuable type-strain genomes for metagenomic binning, comparative biology and taxonomic classification.</title>
        <authorList>
            <person name="Goeker M."/>
        </authorList>
    </citation>
    <scope>NUCLEOTIDE SEQUENCE [LARGE SCALE GENOMIC DNA]</scope>
    <source>
        <strain evidence="1 2">DSM 27163</strain>
    </source>
</reference>
<dbReference type="EMBL" id="JACIJH010000003">
    <property type="protein sequence ID" value="MBB5706283.1"/>
    <property type="molecule type" value="Genomic_DNA"/>
</dbReference>
<comment type="caution">
    <text evidence="1">The sequence shown here is derived from an EMBL/GenBank/DDBJ whole genome shotgun (WGS) entry which is preliminary data.</text>
</comment>
<proteinExistence type="predicted"/>
<accession>A0A7W9B4U9</accession>
<organism evidence="1 2">
    <name type="scientific">Sphingopyxis panaciterrulae</name>
    <dbReference type="NCBI Taxonomy" id="462372"/>
    <lineage>
        <taxon>Bacteria</taxon>
        <taxon>Pseudomonadati</taxon>
        <taxon>Pseudomonadota</taxon>
        <taxon>Alphaproteobacteria</taxon>
        <taxon>Sphingomonadales</taxon>
        <taxon>Sphingomonadaceae</taxon>
        <taxon>Sphingopyxis</taxon>
    </lineage>
</organism>
<dbReference type="Proteomes" id="UP000537161">
    <property type="component" value="Unassembled WGS sequence"/>
</dbReference>
<gene>
    <name evidence="1" type="ORF">FHR21_001627</name>
</gene>